<organism evidence="2 3">
    <name type="scientific">Prorocentrum cordatum</name>
    <dbReference type="NCBI Taxonomy" id="2364126"/>
    <lineage>
        <taxon>Eukaryota</taxon>
        <taxon>Sar</taxon>
        <taxon>Alveolata</taxon>
        <taxon>Dinophyceae</taxon>
        <taxon>Prorocentrales</taxon>
        <taxon>Prorocentraceae</taxon>
        <taxon>Prorocentrum</taxon>
    </lineage>
</organism>
<evidence type="ECO:0000256" key="1">
    <source>
        <dbReference type="SAM" id="MobiDB-lite"/>
    </source>
</evidence>
<evidence type="ECO:0008006" key="4">
    <source>
        <dbReference type="Google" id="ProtNLM"/>
    </source>
</evidence>
<evidence type="ECO:0000313" key="2">
    <source>
        <dbReference type="EMBL" id="CAK0866542.1"/>
    </source>
</evidence>
<comment type="caution">
    <text evidence="2">The sequence shown here is derived from an EMBL/GenBank/DDBJ whole genome shotgun (WGS) entry which is preliminary data.</text>
</comment>
<dbReference type="EMBL" id="CAUYUJ010016547">
    <property type="protein sequence ID" value="CAK0866542.1"/>
    <property type="molecule type" value="Genomic_DNA"/>
</dbReference>
<accession>A0ABN9V1S3</accession>
<evidence type="ECO:0000313" key="3">
    <source>
        <dbReference type="Proteomes" id="UP001189429"/>
    </source>
</evidence>
<sequence length="121" mass="12887">MPDLTRAPRSRARSRSSLQPPPACSRSVRASAGAGAGAELRVRCLDWLEAAGRQGAAGVDFGSPENVGAGHHWERLGDDERHSFDLVMASDVLYEARDPAKGGCALVCVCVCVGEFDRLLH</sequence>
<reference evidence="2" key="1">
    <citation type="submission" date="2023-10" db="EMBL/GenBank/DDBJ databases">
        <authorList>
            <person name="Chen Y."/>
            <person name="Shah S."/>
            <person name="Dougan E. K."/>
            <person name="Thang M."/>
            <person name="Chan C."/>
        </authorList>
    </citation>
    <scope>NUCLEOTIDE SEQUENCE [LARGE SCALE GENOMIC DNA]</scope>
</reference>
<keyword evidence="3" id="KW-1185">Reference proteome</keyword>
<protein>
    <recommendedName>
        <fullName evidence="4">Calmodulin-lysine N-methyltransferase</fullName>
    </recommendedName>
</protein>
<feature type="compositionally biased region" description="Low complexity" evidence="1">
    <location>
        <begin position="24"/>
        <end position="33"/>
    </location>
</feature>
<feature type="region of interest" description="Disordered" evidence="1">
    <location>
        <begin position="1"/>
        <end position="36"/>
    </location>
</feature>
<dbReference type="Proteomes" id="UP001189429">
    <property type="component" value="Unassembled WGS sequence"/>
</dbReference>
<proteinExistence type="predicted"/>
<gene>
    <name evidence="2" type="ORF">PCOR1329_LOCUS53700</name>
</gene>
<name>A0ABN9V1S3_9DINO</name>